<comment type="caution">
    <text evidence="6">The sequence shown here is derived from an EMBL/GenBank/DDBJ whole genome shotgun (WGS) entry which is preliminary data.</text>
</comment>
<dbReference type="Gene3D" id="2.60.120.40">
    <property type="match status" value="1"/>
</dbReference>
<dbReference type="PANTHER" id="PTHR22923:SF102">
    <property type="entry name" value="CEREBELLIN 13-RELATED"/>
    <property type="match status" value="1"/>
</dbReference>
<feature type="domain" description="C1q" evidence="5">
    <location>
        <begin position="155"/>
        <end position="293"/>
    </location>
</feature>
<evidence type="ECO:0000256" key="1">
    <source>
        <dbReference type="ARBA" id="ARBA00004613"/>
    </source>
</evidence>
<keyword evidence="7" id="KW-1185">Reference proteome</keyword>
<gene>
    <name evidence="6" type="ORF">ACEWY4_022893</name>
</gene>
<dbReference type="PROSITE" id="PS50871">
    <property type="entry name" value="C1Q"/>
    <property type="match status" value="1"/>
</dbReference>
<sequence>MVMELRVALRFTQDELMTTTAELTLTTSRLIVSETEILNLKKLMSKQTVKLMQAEAELKVVNQRLAVTETDMKHVTLDVAAADAGLAILRAEVMELTANGAAQDTELMLIKTRQNTSETQIDNLIQVDAAQWAELTEDRLAATDAGMEKMRSEMLEKPKVAFSVGLLESSSEIQAGNSDRYLVYSNIFTNIGQAYSKITGFFTAPVKGVYYFRFTGMYYANGYPIGLMMYKNEEKAMYLSNSETDDRFTYLSSGLTLQLEVGDKVHMRLRANCRIYDDENNHSIFSGFLLFPL</sequence>
<dbReference type="InterPro" id="IPR050822">
    <property type="entry name" value="Cerebellin_Synaptic_Org"/>
</dbReference>
<dbReference type="GO" id="GO:0005576">
    <property type="term" value="C:extracellular region"/>
    <property type="evidence" value="ECO:0007669"/>
    <property type="project" value="UniProtKB-SubCell"/>
</dbReference>
<keyword evidence="2" id="KW-0964">Secreted</keyword>
<comment type="subcellular location">
    <subcellularLocation>
        <location evidence="1">Secreted</location>
    </subcellularLocation>
</comment>
<feature type="coiled-coil region" evidence="4">
    <location>
        <begin position="37"/>
        <end position="71"/>
    </location>
</feature>
<evidence type="ECO:0000313" key="6">
    <source>
        <dbReference type="EMBL" id="KAL2081040.1"/>
    </source>
</evidence>
<reference evidence="6 7" key="1">
    <citation type="submission" date="2024-09" db="EMBL/GenBank/DDBJ databases">
        <title>A chromosome-level genome assembly of Gray's grenadier anchovy, Coilia grayii.</title>
        <authorList>
            <person name="Fu Z."/>
        </authorList>
    </citation>
    <scope>NUCLEOTIDE SEQUENCE [LARGE SCALE GENOMIC DNA]</scope>
    <source>
        <strain evidence="6">G4</strain>
        <tissue evidence="6">Muscle</tissue>
    </source>
</reference>
<dbReference type="InterPro" id="IPR008983">
    <property type="entry name" value="Tumour_necrosis_fac-like_dom"/>
</dbReference>
<dbReference type="SUPFAM" id="SSF49842">
    <property type="entry name" value="TNF-like"/>
    <property type="match status" value="1"/>
</dbReference>
<dbReference type="AlphaFoldDB" id="A0ABD1J3G1"/>
<dbReference type="Pfam" id="PF00386">
    <property type="entry name" value="C1q"/>
    <property type="match status" value="1"/>
</dbReference>
<dbReference type="EMBL" id="JBHFQA010000020">
    <property type="protein sequence ID" value="KAL2081040.1"/>
    <property type="molecule type" value="Genomic_DNA"/>
</dbReference>
<name>A0ABD1J3G1_9TELE</name>
<dbReference type="PRINTS" id="PR00007">
    <property type="entry name" value="COMPLEMNTC1Q"/>
</dbReference>
<evidence type="ECO:0000256" key="3">
    <source>
        <dbReference type="ARBA" id="ARBA00022729"/>
    </source>
</evidence>
<proteinExistence type="predicted"/>
<organism evidence="6 7">
    <name type="scientific">Coilia grayii</name>
    <name type="common">Gray's grenadier anchovy</name>
    <dbReference type="NCBI Taxonomy" id="363190"/>
    <lineage>
        <taxon>Eukaryota</taxon>
        <taxon>Metazoa</taxon>
        <taxon>Chordata</taxon>
        <taxon>Craniata</taxon>
        <taxon>Vertebrata</taxon>
        <taxon>Euteleostomi</taxon>
        <taxon>Actinopterygii</taxon>
        <taxon>Neopterygii</taxon>
        <taxon>Teleostei</taxon>
        <taxon>Clupei</taxon>
        <taxon>Clupeiformes</taxon>
        <taxon>Clupeoidei</taxon>
        <taxon>Engraulidae</taxon>
        <taxon>Coilinae</taxon>
        <taxon>Coilia</taxon>
    </lineage>
</organism>
<keyword evidence="3" id="KW-0732">Signal</keyword>
<accession>A0ABD1J3G1</accession>
<evidence type="ECO:0000313" key="7">
    <source>
        <dbReference type="Proteomes" id="UP001591681"/>
    </source>
</evidence>
<dbReference type="InterPro" id="IPR001073">
    <property type="entry name" value="C1q_dom"/>
</dbReference>
<protein>
    <recommendedName>
        <fullName evidence="5">C1q domain-containing protein</fullName>
    </recommendedName>
</protein>
<dbReference type="Proteomes" id="UP001591681">
    <property type="component" value="Unassembled WGS sequence"/>
</dbReference>
<dbReference type="PANTHER" id="PTHR22923">
    <property type="entry name" value="CEREBELLIN-RELATED"/>
    <property type="match status" value="1"/>
</dbReference>
<dbReference type="SMART" id="SM00110">
    <property type="entry name" value="C1Q"/>
    <property type="match status" value="1"/>
</dbReference>
<keyword evidence="4" id="KW-0175">Coiled coil</keyword>
<evidence type="ECO:0000256" key="2">
    <source>
        <dbReference type="ARBA" id="ARBA00022525"/>
    </source>
</evidence>
<evidence type="ECO:0000256" key="4">
    <source>
        <dbReference type="SAM" id="Coils"/>
    </source>
</evidence>
<evidence type="ECO:0000259" key="5">
    <source>
        <dbReference type="PROSITE" id="PS50871"/>
    </source>
</evidence>